<evidence type="ECO:0000259" key="9">
    <source>
        <dbReference type="Pfam" id="PF17768"/>
    </source>
</evidence>
<protein>
    <recommendedName>
        <fullName evidence="2">Single-stranded-DNA-specific exonuclease RecJ</fullName>
    </recommendedName>
</protein>
<dbReference type="STRING" id="1423770.FD29_GL001397"/>
<dbReference type="InterPro" id="IPR041122">
    <property type="entry name" value="RecJ_OB"/>
</dbReference>
<dbReference type="NCBIfam" id="TIGR00644">
    <property type="entry name" value="recJ"/>
    <property type="match status" value="1"/>
</dbReference>
<evidence type="ECO:0000256" key="1">
    <source>
        <dbReference type="ARBA" id="ARBA00005915"/>
    </source>
</evidence>
<dbReference type="InterPro" id="IPR004610">
    <property type="entry name" value="RecJ"/>
</dbReference>
<organism evidence="10 11">
    <name type="scientific">Companilactobacillus mindensis DSM 14500</name>
    <dbReference type="NCBI Taxonomy" id="1423770"/>
    <lineage>
        <taxon>Bacteria</taxon>
        <taxon>Bacillati</taxon>
        <taxon>Bacillota</taxon>
        <taxon>Bacilli</taxon>
        <taxon>Lactobacillales</taxon>
        <taxon>Lactobacillaceae</taxon>
        <taxon>Companilactobacillus</taxon>
    </lineage>
</organism>
<dbReference type="PATRIC" id="fig|1423770.3.peg.1433"/>
<comment type="similarity">
    <text evidence="1">Belongs to the RecJ family.</text>
</comment>
<evidence type="ECO:0000313" key="10">
    <source>
        <dbReference type="EMBL" id="KRL42912.1"/>
    </source>
</evidence>
<dbReference type="InterPro" id="IPR001667">
    <property type="entry name" value="DDH_dom"/>
</dbReference>
<dbReference type="PANTHER" id="PTHR30255">
    <property type="entry name" value="SINGLE-STRANDED-DNA-SPECIFIC EXONUCLEASE RECJ"/>
    <property type="match status" value="1"/>
</dbReference>
<gene>
    <name evidence="10" type="ORF">FD29_GL001397</name>
</gene>
<dbReference type="EMBL" id="AZEZ01000097">
    <property type="protein sequence ID" value="KRL42912.1"/>
    <property type="molecule type" value="Genomic_DNA"/>
</dbReference>
<accession>A0A0R1QDT2</accession>
<dbReference type="Gene3D" id="3.10.310.30">
    <property type="match status" value="1"/>
</dbReference>
<dbReference type="Gene3D" id="3.90.1640.30">
    <property type="match status" value="1"/>
</dbReference>
<dbReference type="InterPro" id="IPR038763">
    <property type="entry name" value="DHH_sf"/>
</dbReference>
<dbReference type="Pfam" id="PF02272">
    <property type="entry name" value="DHHA1"/>
    <property type="match status" value="1"/>
</dbReference>
<proteinExistence type="inferred from homology"/>
<evidence type="ECO:0000256" key="3">
    <source>
        <dbReference type="ARBA" id="ARBA00022722"/>
    </source>
</evidence>
<dbReference type="GO" id="GO:0008409">
    <property type="term" value="F:5'-3' exonuclease activity"/>
    <property type="evidence" value="ECO:0007669"/>
    <property type="project" value="InterPro"/>
</dbReference>
<evidence type="ECO:0000259" key="8">
    <source>
        <dbReference type="Pfam" id="PF10141"/>
    </source>
</evidence>
<feature type="domain" description="DDH" evidence="6">
    <location>
        <begin position="87"/>
        <end position="231"/>
    </location>
</feature>
<dbReference type="Pfam" id="PF10141">
    <property type="entry name" value="ssDNA-exonuc_C"/>
    <property type="match status" value="1"/>
</dbReference>
<feature type="domain" description="RecJ OB" evidence="9">
    <location>
        <begin position="457"/>
        <end position="562"/>
    </location>
</feature>
<keyword evidence="5 10" id="KW-0269">Exonuclease</keyword>
<evidence type="ECO:0000256" key="5">
    <source>
        <dbReference type="ARBA" id="ARBA00022839"/>
    </source>
</evidence>
<evidence type="ECO:0000256" key="2">
    <source>
        <dbReference type="ARBA" id="ARBA00019841"/>
    </source>
</evidence>
<name>A0A0R1QDT2_9LACO</name>
<dbReference type="PANTHER" id="PTHR30255:SF2">
    <property type="entry name" value="SINGLE-STRANDED-DNA-SPECIFIC EXONUCLEASE RECJ"/>
    <property type="match status" value="1"/>
</dbReference>
<dbReference type="AlphaFoldDB" id="A0A0R1QDT2"/>
<reference evidence="10 11" key="1">
    <citation type="journal article" date="2015" name="Genome Announc.">
        <title>Expanding the biotechnology potential of lactobacilli through comparative genomics of 213 strains and associated genera.</title>
        <authorList>
            <person name="Sun Z."/>
            <person name="Harris H.M."/>
            <person name="McCann A."/>
            <person name="Guo C."/>
            <person name="Argimon S."/>
            <person name="Zhang W."/>
            <person name="Yang X."/>
            <person name="Jeffery I.B."/>
            <person name="Cooney J.C."/>
            <person name="Kagawa T.F."/>
            <person name="Liu W."/>
            <person name="Song Y."/>
            <person name="Salvetti E."/>
            <person name="Wrobel A."/>
            <person name="Rasinkangas P."/>
            <person name="Parkhill J."/>
            <person name="Rea M.C."/>
            <person name="O'Sullivan O."/>
            <person name="Ritari J."/>
            <person name="Douillard F.P."/>
            <person name="Paul Ross R."/>
            <person name="Yang R."/>
            <person name="Briner A.E."/>
            <person name="Felis G.E."/>
            <person name="de Vos W.M."/>
            <person name="Barrangou R."/>
            <person name="Klaenhammer T.R."/>
            <person name="Caufield P.W."/>
            <person name="Cui Y."/>
            <person name="Zhang H."/>
            <person name="O'Toole P.W."/>
        </authorList>
    </citation>
    <scope>NUCLEOTIDE SEQUENCE [LARGE SCALE GENOMIC DNA]</scope>
    <source>
        <strain evidence="10 11">DSM 14500</strain>
    </source>
</reference>
<evidence type="ECO:0000259" key="6">
    <source>
        <dbReference type="Pfam" id="PF01368"/>
    </source>
</evidence>
<keyword evidence="3" id="KW-0540">Nuclease</keyword>
<dbReference type="Pfam" id="PF17768">
    <property type="entry name" value="RecJ_OB"/>
    <property type="match status" value="1"/>
</dbReference>
<dbReference type="InterPro" id="IPR051673">
    <property type="entry name" value="SSDNA_exonuclease_RecJ"/>
</dbReference>
<keyword evidence="11" id="KW-1185">Reference proteome</keyword>
<comment type="caution">
    <text evidence="10">The sequence shown here is derived from an EMBL/GenBank/DDBJ whole genome shotgun (WGS) entry which is preliminary data.</text>
</comment>
<dbReference type="GO" id="GO:0006281">
    <property type="term" value="P:DNA repair"/>
    <property type="evidence" value="ECO:0007669"/>
    <property type="project" value="InterPro"/>
</dbReference>
<dbReference type="GO" id="GO:0003676">
    <property type="term" value="F:nucleic acid binding"/>
    <property type="evidence" value="ECO:0007669"/>
    <property type="project" value="InterPro"/>
</dbReference>
<feature type="domain" description="DHHA1" evidence="7">
    <location>
        <begin position="348"/>
        <end position="441"/>
    </location>
</feature>
<dbReference type="InterPro" id="IPR018779">
    <property type="entry name" value="RecJ_C"/>
</dbReference>
<evidence type="ECO:0000259" key="7">
    <source>
        <dbReference type="Pfam" id="PF02272"/>
    </source>
</evidence>
<dbReference type="SUPFAM" id="SSF64182">
    <property type="entry name" value="DHH phosphoesterases"/>
    <property type="match status" value="1"/>
</dbReference>
<dbReference type="Pfam" id="PF01368">
    <property type="entry name" value="DHH"/>
    <property type="match status" value="1"/>
</dbReference>
<keyword evidence="4" id="KW-0378">Hydrolase</keyword>
<dbReference type="Proteomes" id="UP000050872">
    <property type="component" value="Unassembled WGS sequence"/>
</dbReference>
<dbReference type="GO" id="GO:0006310">
    <property type="term" value="P:DNA recombination"/>
    <property type="evidence" value="ECO:0007669"/>
    <property type="project" value="InterPro"/>
</dbReference>
<dbReference type="InterPro" id="IPR003156">
    <property type="entry name" value="DHHA1_dom"/>
</dbReference>
<feature type="domain" description="Single-stranded-DNA-specific exonuclease RecJ C-terminal" evidence="8">
    <location>
        <begin position="580"/>
        <end position="768"/>
    </location>
</feature>
<evidence type="ECO:0000313" key="11">
    <source>
        <dbReference type="Proteomes" id="UP000050872"/>
    </source>
</evidence>
<evidence type="ECO:0000256" key="4">
    <source>
        <dbReference type="ARBA" id="ARBA00022801"/>
    </source>
</evidence>
<sequence length="775" mass="86882">MLVGDGLTLINWEKRKNPTKQEIATFAKENNLDEIVSELLLERDITDPAEIASFLDSSVDGLQDPFELHDMDKALELIDQAIESESKIAIYGDYDADGVTSTSIMKLTLQKLGAKPIFYVPDRFKDGYGPNLERYKFLADQGIDLLITVDNGVSGKDQIKYLKDRGVKVIVTDHHDLPDELPEADAIVHPSIPGAEYSCPYLSGAGVAFKIADALLGDEALELIDIAAIGTVADSVALKGENRVIVAEGLRQMKKNHHVGLEALIKKCKLKVNDITEEDIGFKLAPRINALGRLENASSGVELLTTGDASFAKEIVDETEDINSRRQELVSSAFADAQDQIKAQADHGIIVLKGNGWHQGILGIVASKTMDQVNKPVLATQFDENSGVMKGSGRSPEGFNLFTAMNKHRDLFTAFGGHAQACGFSIEESQLDELTELLQQEPKEQGFDPNAPVIKDYDLDLDISQLNFDLIKKINQLAPFGMGNPKPIIKFTNVTLDQSRSIGKDATHLKTLISDGTYQVAAIGFGMFAQAQTVGQNICDVYGKIGINEWAGRKSLQLMLDDFQMSPQAKKIAALKKVYLDYRNKRLSIDILNHFDNIVFFNDTYYEAAKRSNVKAKLIRYDEECNGNNILIYDRPHSLELFENFIKKNKTNYTALYFHTDLDSRYLKPDMAKMKTLLKYLYSHQNVQADEMELVAKYLNLQKNDVDFYLKVFFELNFVKIVNAFVEKADASQQRELIESPTYLKRLQRNDVEKILIESNFDDLLSWMSDYDCHC</sequence>